<evidence type="ECO:0000256" key="4">
    <source>
        <dbReference type="ARBA" id="ARBA00022475"/>
    </source>
</evidence>
<dbReference type="Pfam" id="PF02163">
    <property type="entry name" value="Peptidase_M50"/>
    <property type="match status" value="1"/>
</dbReference>
<feature type="transmembrane region" description="Helical" evidence="13">
    <location>
        <begin position="209"/>
        <end position="226"/>
    </location>
</feature>
<feature type="transmembrane region" description="Helical" evidence="13">
    <location>
        <begin position="232"/>
        <end position="253"/>
    </location>
</feature>
<dbReference type="InterPro" id="IPR044537">
    <property type="entry name" value="Rip2-like"/>
</dbReference>
<keyword evidence="6 13" id="KW-0812">Transmembrane</keyword>
<sequence>MTTGEPVRQRPGASVSRWPSPIFVGLVLATAVSGWALWNRSGPTGLTAFVFVACAWVVSLCLHEFAHAMVAFRSGDRTVAERGYLTLDPLKYTHFAYSILLPLLFVLLGGIGLPGGAVFIDRRYLRSRLANSLVSLAGPLTNILLAAVLAVVFTAFAPDDRVHVEFWGAFAFLTFLQVTAAVLNSLPVPGLDGFGVIQPYLSNKVLRKVGPIAPYAVLMLFVLLWIPPVNQAFFSIVGWFLALLGIPGVYIALGQQLFQFWMG</sequence>
<keyword evidence="4" id="KW-1003">Cell membrane</keyword>
<evidence type="ECO:0000256" key="3">
    <source>
        <dbReference type="ARBA" id="ARBA00007931"/>
    </source>
</evidence>
<feature type="transmembrane region" description="Helical" evidence="13">
    <location>
        <begin position="132"/>
        <end position="157"/>
    </location>
</feature>
<proteinExistence type="inferred from homology"/>
<protein>
    <submittedName>
        <fullName evidence="15">Site-2 protease family protein</fullName>
    </submittedName>
</protein>
<evidence type="ECO:0000256" key="9">
    <source>
        <dbReference type="ARBA" id="ARBA00022833"/>
    </source>
</evidence>
<evidence type="ECO:0000256" key="8">
    <source>
        <dbReference type="ARBA" id="ARBA00022801"/>
    </source>
</evidence>
<comment type="subcellular location">
    <subcellularLocation>
        <location evidence="2">Cell membrane</location>
        <topology evidence="2">Multi-pass membrane protein</topology>
    </subcellularLocation>
</comment>
<keyword evidence="7" id="KW-0479">Metal-binding</keyword>
<evidence type="ECO:0000256" key="7">
    <source>
        <dbReference type="ARBA" id="ARBA00022723"/>
    </source>
</evidence>
<name>A0ABN0USP6_9ACTN</name>
<organism evidence="15 16">
    <name type="scientific">Cryptosporangium japonicum</name>
    <dbReference type="NCBI Taxonomy" id="80872"/>
    <lineage>
        <taxon>Bacteria</taxon>
        <taxon>Bacillati</taxon>
        <taxon>Actinomycetota</taxon>
        <taxon>Actinomycetes</taxon>
        <taxon>Cryptosporangiales</taxon>
        <taxon>Cryptosporangiaceae</taxon>
        <taxon>Cryptosporangium</taxon>
    </lineage>
</organism>
<evidence type="ECO:0000256" key="5">
    <source>
        <dbReference type="ARBA" id="ARBA00022670"/>
    </source>
</evidence>
<evidence type="ECO:0000256" key="10">
    <source>
        <dbReference type="ARBA" id="ARBA00022989"/>
    </source>
</evidence>
<dbReference type="RefSeq" id="WP_344651546.1">
    <property type="nucleotide sequence ID" value="NZ_BAAAGX010000020.1"/>
</dbReference>
<feature type="transmembrane region" description="Helical" evidence="13">
    <location>
        <begin position="20"/>
        <end position="38"/>
    </location>
</feature>
<feature type="transmembrane region" description="Helical" evidence="13">
    <location>
        <begin position="95"/>
        <end position="120"/>
    </location>
</feature>
<evidence type="ECO:0000313" key="16">
    <source>
        <dbReference type="Proteomes" id="UP001500967"/>
    </source>
</evidence>
<dbReference type="GO" id="GO:0006508">
    <property type="term" value="P:proteolysis"/>
    <property type="evidence" value="ECO:0007669"/>
    <property type="project" value="UniProtKB-KW"/>
</dbReference>
<feature type="transmembrane region" description="Helical" evidence="13">
    <location>
        <begin position="169"/>
        <end position="188"/>
    </location>
</feature>
<evidence type="ECO:0000256" key="1">
    <source>
        <dbReference type="ARBA" id="ARBA00001947"/>
    </source>
</evidence>
<gene>
    <name evidence="15" type="ORF">GCM10009539_52160</name>
</gene>
<evidence type="ECO:0000256" key="2">
    <source>
        <dbReference type="ARBA" id="ARBA00004651"/>
    </source>
</evidence>
<comment type="cofactor">
    <cofactor evidence="1">
        <name>Zn(2+)</name>
        <dbReference type="ChEBI" id="CHEBI:29105"/>
    </cofactor>
</comment>
<feature type="transmembrane region" description="Helical" evidence="13">
    <location>
        <begin position="45"/>
        <end position="66"/>
    </location>
</feature>
<comment type="caution">
    <text evidence="15">The sequence shown here is derived from an EMBL/GenBank/DDBJ whole genome shotgun (WGS) entry which is preliminary data.</text>
</comment>
<keyword evidence="12 13" id="KW-0472">Membrane</keyword>
<accession>A0ABN0USP6</accession>
<evidence type="ECO:0000256" key="11">
    <source>
        <dbReference type="ARBA" id="ARBA00023049"/>
    </source>
</evidence>
<dbReference type="InterPro" id="IPR052348">
    <property type="entry name" value="Metallopeptidase_M50B"/>
</dbReference>
<evidence type="ECO:0000259" key="14">
    <source>
        <dbReference type="Pfam" id="PF02163"/>
    </source>
</evidence>
<reference evidence="15 16" key="1">
    <citation type="journal article" date="2019" name="Int. J. Syst. Evol. Microbiol.">
        <title>The Global Catalogue of Microorganisms (GCM) 10K type strain sequencing project: providing services to taxonomists for standard genome sequencing and annotation.</title>
        <authorList>
            <consortium name="The Broad Institute Genomics Platform"/>
            <consortium name="The Broad Institute Genome Sequencing Center for Infectious Disease"/>
            <person name="Wu L."/>
            <person name="Ma J."/>
        </authorList>
    </citation>
    <scope>NUCLEOTIDE SEQUENCE [LARGE SCALE GENOMIC DNA]</scope>
    <source>
        <strain evidence="15 16">JCM 10425</strain>
    </source>
</reference>
<keyword evidence="8" id="KW-0378">Hydrolase</keyword>
<evidence type="ECO:0000256" key="12">
    <source>
        <dbReference type="ARBA" id="ARBA00023136"/>
    </source>
</evidence>
<keyword evidence="16" id="KW-1185">Reference proteome</keyword>
<keyword evidence="11" id="KW-0482">Metalloprotease</keyword>
<evidence type="ECO:0000256" key="13">
    <source>
        <dbReference type="SAM" id="Phobius"/>
    </source>
</evidence>
<keyword evidence="5 15" id="KW-0645">Protease</keyword>
<comment type="similarity">
    <text evidence="3">Belongs to the peptidase M50B family.</text>
</comment>
<dbReference type="GO" id="GO:0008233">
    <property type="term" value="F:peptidase activity"/>
    <property type="evidence" value="ECO:0007669"/>
    <property type="project" value="UniProtKB-KW"/>
</dbReference>
<keyword evidence="9" id="KW-0862">Zinc</keyword>
<dbReference type="PANTHER" id="PTHR35864:SF1">
    <property type="entry name" value="ZINC METALLOPROTEASE YWHC-RELATED"/>
    <property type="match status" value="1"/>
</dbReference>
<keyword evidence="10 13" id="KW-1133">Transmembrane helix</keyword>
<dbReference type="CDD" id="cd06158">
    <property type="entry name" value="S2P-M50_like_1"/>
    <property type="match status" value="1"/>
</dbReference>
<dbReference type="PANTHER" id="PTHR35864">
    <property type="entry name" value="ZINC METALLOPROTEASE MJ0611-RELATED"/>
    <property type="match status" value="1"/>
</dbReference>
<dbReference type="InterPro" id="IPR008915">
    <property type="entry name" value="Peptidase_M50"/>
</dbReference>
<dbReference type="Proteomes" id="UP001500967">
    <property type="component" value="Unassembled WGS sequence"/>
</dbReference>
<evidence type="ECO:0000313" key="15">
    <source>
        <dbReference type="EMBL" id="GAA0260290.1"/>
    </source>
</evidence>
<evidence type="ECO:0000256" key="6">
    <source>
        <dbReference type="ARBA" id="ARBA00022692"/>
    </source>
</evidence>
<feature type="domain" description="Peptidase M50" evidence="14">
    <location>
        <begin position="53"/>
        <end position="155"/>
    </location>
</feature>
<dbReference type="EMBL" id="BAAAGX010000020">
    <property type="protein sequence ID" value="GAA0260290.1"/>
    <property type="molecule type" value="Genomic_DNA"/>
</dbReference>